<dbReference type="RefSeq" id="WP_162451132.1">
    <property type="nucleotide sequence ID" value="NZ_WLZY01000005.1"/>
</dbReference>
<evidence type="ECO:0000256" key="2">
    <source>
        <dbReference type="ARBA" id="ARBA00022475"/>
    </source>
</evidence>
<keyword evidence="3 6" id="KW-0812">Transmembrane</keyword>
<feature type="transmembrane region" description="Helical" evidence="6">
    <location>
        <begin position="369"/>
        <end position="386"/>
    </location>
</feature>
<dbReference type="Gene3D" id="1.20.1740.10">
    <property type="entry name" value="Amino acid/polyamine transporter I"/>
    <property type="match status" value="1"/>
</dbReference>
<protein>
    <submittedName>
        <fullName evidence="7">Amino acid permease</fullName>
    </submittedName>
</protein>
<feature type="transmembrane region" description="Helical" evidence="6">
    <location>
        <begin position="221"/>
        <end position="244"/>
    </location>
</feature>
<dbReference type="Proteomes" id="UP000460435">
    <property type="component" value="Unassembled WGS sequence"/>
</dbReference>
<keyword evidence="2" id="KW-1003">Cell membrane</keyword>
<dbReference type="PANTHER" id="PTHR42770:SF7">
    <property type="entry name" value="MEMBRANE PROTEIN"/>
    <property type="match status" value="1"/>
</dbReference>
<evidence type="ECO:0000256" key="1">
    <source>
        <dbReference type="ARBA" id="ARBA00004651"/>
    </source>
</evidence>
<feature type="transmembrane region" description="Helical" evidence="6">
    <location>
        <begin position="264"/>
        <end position="287"/>
    </location>
</feature>
<dbReference type="InterPro" id="IPR050367">
    <property type="entry name" value="APC_superfamily"/>
</dbReference>
<proteinExistence type="predicted"/>
<evidence type="ECO:0000256" key="3">
    <source>
        <dbReference type="ARBA" id="ARBA00022692"/>
    </source>
</evidence>
<dbReference type="AlphaFoldDB" id="A0A7K3M6A5"/>
<feature type="transmembrane region" description="Helical" evidence="6">
    <location>
        <begin position="181"/>
        <end position="200"/>
    </location>
</feature>
<feature type="transmembrane region" description="Helical" evidence="6">
    <location>
        <begin position="12"/>
        <end position="34"/>
    </location>
</feature>
<feature type="transmembrane region" description="Helical" evidence="6">
    <location>
        <begin position="90"/>
        <end position="116"/>
    </location>
</feature>
<name>A0A7K3M6A5_9ACTN</name>
<keyword evidence="8" id="KW-1185">Reference proteome</keyword>
<keyword evidence="4 6" id="KW-1133">Transmembrane helix</keyword>
<feature type="transmembrane region" description="Helical" evidence="6">
    <location>
        <begin position="122"/>
        <end position="139"/>
    </location>
</feature>
<gene>
    <name evidence="7" type="ORF">F7O44_15240</name>
</gene>
<comment type="subcellular location">
    <subcellularLocation>
        <location evidence="1">Cell membrane</location>
        <topology evidence="1">Multi-pass membrane protein</topology>
    </subcellularLocation>
</comment>
<organism evidence="7 8">
    <name type="scientific">Phytoactinopolyspora mesophila</name>
    <dbReference type="NCBI Taxonomy" id="2650750"/>
    <lineage>
        <taxon>Bacteria</taxon>
        <taxon>Bacillati</taxon>
        <taxon>Actinomycetota</taxon>
        <taxon>Actinomycetes</taxon>
        <taxon>Jiangellales</taxon>
        <taxon>Jiangellaceae</taxon>
        <taxon>Phytoactinopolyspora</taxon>
    </lineage>
</organism>
<evidence type="ECO:0000313" key="8">
    <source>
        <dbReference type="Proteomes" id="UP000460435"/>
    </source>
</evidence>
<accession>A0A7K3M6A5</accession>
<dbReference type="PANTHER" id="PTHR42770">
    <property type="entry name" value="AMINO ACID TRANSPORTER-RELATED"/>
    <property type="match status" value="1"/>
</dbReference>
<keyword evidence="5 6" id="KW-0472">Membrane</keyword>
<feature type="transmembrane region" description="Helical" evidence="6">
    <location>
        <begin position="319"/>
        <end position="335"/>
    </location>
</feature>
<dbReference type="InterPro" id="IPR002293">
    <property type="entry name" value="AA/rel_permease1"/>
</dbReference>
<feature type="transmembrane region" description="Helical" evidence="6">
    <location>
        <begin position="46"/>
        <end position="69"/>
    </location>
</feature>
<dbReference type="EMBL" id="WLZY01000005">
    <property type="protein sequence ID" value="NDL58422.1"/>
    <property type="molecule type" value="Genomic_DNA"/>
</dbReference>
<evidence type="ECO:0000256" key="6">
    <source>
        <dbReference type="SAM" id="Phobius"/>
    </source>
</evidence>
<dbReference type="PIRSF" id="PIRSF006060">
    <property type="entry name" value="AA_transporter"/>
    <property type="match status" value="1"/>
</dbReference>
<evidence type="ECO:0000256" key="5">
    <source>
        <dbReference type="ARBA" id="ARBA00023136"/>
    </source>
</evidence>
<reference evidence="7 8" key="1">
    <citation type="submission" date="2019-11" db="EMBL/GenBank/DDBJ databases">
        <authorList>
            <person name="Li X.-J."/>
            <person name="Feng X.-M."/>
        </authorList>
    </citation>
    <scope>NUCLEOTIDE SEQUENCE [LARGE SCALE GENOMIC DNA]</scope>
    <source>
        <strain evidence="7 8">XMNu-373</strain>
    </source>
</reference>
<evidence type="ECO:0000313" key="7">
    <source>
        <dbReference type="EMBL" id="NDL58422.1"/>
    </source>
</evidence>
<dbReference type="GO" id="GO:0005886">
    <property type="term" value="C:plasma membrane"/>
    <property type="evidence" value="ECO:0007669"/>
    <property type="project" value="UniProtKB-SubCell"/>
</dbReference>
<dbReference type="GO" id="GO:0022857">
    <property type="term" value="F:transmembrane transporter activity"/>
    <property type="evidence" value="ECO:0007669"/>
    <property type="project" value="InterPro"/>
</dbReference>
<sequence>MTPPESRLSRRLGTADAVVIGLSAMIGTGVFVVWQPAAEQAGSWLMLGLGIAAVAAFCNATSTAQLAAVHPRAGGAYHYGRERLGPHWGALAGYAFVVGKIASCATAALAVGTYLWPEHATAVALGAVVFLTTINLAGVQKTARTARIILAAVLAVLVAVSVGGLVGTGDAPELTTPLDDVGPLGVLASAAVLFYAFAGYARITVLGEEVRDPARSIPRAVTIGLLLVFLLYVAVGAVVLAVLGTEGAAASEQPLRAVAETADAGWLVPVVTAGAGVAALGALLSLLAGVGRTSFAMAAEGDLPRVLAAVHPTRKVPHLAELGAGIVTALAVLSGDLVQTLSISAFAVLVYYAVANLAAWRLSAEERRWPRWLSGLGLVLCIALALSLPARLVGLGTLLLAMMLVLRAVVARIRR</sequence>
<evidence type="ECO:0000256" key="4">
    <source>
        <dbReference type="ARBA" id="ARBA00022989"/>
    </source>
</evidence>
<dbReference type="Pfam" id="PF13520">
    <property type="entry name" value="AA_permease_2"/>
    <property type="match status" value="1"/>
</dbReference>
<comment type="caution">
    <text evidence="7">The sequence shown here is derived from an EMBL/GenBank/DDBJ whole genome shotgun (WGS) entry which is preliminary data.</text>
</comment>
<feature type="transmembrane region" description="Helical" evidence="6">
    <location>
        <begin position="148"/>
        <end position="169"/>
    </location>
</feature>
<feature type="transmembrane region" description="Helical" evidence="6">
    <location>
        <begin position="341"/>
        <end position="362"/>
    </location>
</feature>
<feature type="transmembrane region" description="Helical" evidence="6">
    <location>
        <begin position="392"/>
        <end position="410"/>
    </location>
</feature>